<reference evidence="7 8" key="1">
    <citation type="journal article" date="2012" name="J. Am. Chem. Soc.">
        <title>Bacterial biosynthesis and maturation of the didemnin anti-cancer agents.</title>
        <authorList>
            <person name="Xu Y."/>
            <person name="Kersten R.D."/>
            <person name="Nam S.J."/>
            <person name="Lu L."/>
            <person name="Al-Suwailem A.M."/>
            <person name="Zheng H."/>
            <person name="Fenical W."/>
            <person name="Dorrestein P.C."/>
            <person name="Moore B.S."/>
            <person name="Qian P.Y."/>
        </authorList>
    </citation>
    <scope>NUCLEOTIDE SEQUENCE [LARGE SCALE GENOMIC DNA]</scope>
    <source>
        <strain evidence="7 8">KA081020-065</strain>
    </source>
</reference>
<comment type="similarity">
    <text evidence="2">Belongs to the asparagine synthetase family.</text>
</comment>
<evidence type="ECO:0000256" key="2">
    <source>
        <dbReference type="ARBA" id="ARBA00005752"/>
    </source>
</evidence>
<evidence type="ECO:0000256" key="1">
    <source>
        <dbReference type="ARBA" id="ARBA00005187"/>
    </source>
</evidence>
<proteinExistence type="inferred from homology"/>
<evidence type="ECO:0000256" key="3">
    <source>
        <dbReference type="ARBA" id="ARBA00012737"/>
    </source>
</evidence>
<dbReference type="SUPFAM" id="SSF56235">
    <property type="entry name" value="N-terminal nucleophile aminohydrolases (Ntn hydrolases)"/>
    <property type="match status" value="1"/>
</dbReference>
<keyword evidence="5" id="KW-0067">ATP-binding</keyword>
<dbReference type="EMBL" id="CP003239">
    <property type="protein sequence ID" value="AFK57471.1"/>
    <property type="molecule type" value="Genomic_DNA"/>
</dbReference>
<dbReference type="EC" id="6.3.5.4" evidence="3"/>
<dbReference type="PANTHER" id="PTHR43284">
    <property type="entry name" value="ASPARAGINE SYNTHETASE (GLUTAMINE-HYDROLYZING)"/>
    <property type="match status" value="1"/>
</dbReference>
<protein>
    <recommendedName>
        <fullName evidence="3">asparagine synthase (glutamine-hydrolyzing)</fullName>
        <ecNumber evidence="3">6.3.5.4</ecNumber>
    </recommendedName>
</protein>
<dbReference type="PIRSF" id="PIRSF001589">
    <property type="entry name" value="Asn_synthetase_glu-h"/>
    <property type="match status" value="1"/>
</dbReference>
<comment type="catalytic activity">
    <reaction evidence="4">
        <text>L-aspartate + L-glutamine + ATP + H2O = L-asparagine + L-glutamate + AMP + diphosphate + H(+)</text>
        <dbReference type="Rhea" id="RHEA:12228"/>
        <dbReference type="ChEBI" id="CHEBI:15377"/>
        <dbReference type="ChEBI" id="CHEBI:15378"/>
        <dbReference type="ChEBI" id="CHEBI:29985"/>
        <dbReference type="ChEBI" id="CHEBI:29991"/>
        <dbReference type="ChEBI" id="CHEBI:30616"/>
        <dbReference type="ChEBI" id="CHEBI:33019"/>
        <dbReference type="ChEBI" id="CHEBI:58048"/>
        <dbReference type="ChEBI" id="CHEBI:58359"/>
        <dbReference type="ChEBI" id="CHEBI:456215"/>
        <dbReference type="EC" id="6.3.5.4"/>
    </reaction>
</comment>
<sequence>MSFFAGLVGTEPVPAEGSDGLDGIAATYGGGGRASVWRGDSAAMVHVPRPVTPEDRLDRFPAAFAGGTSRLVFDGRLDNREDVIRALALDPARAVRLGDGALVMAALERWGIDACPRLIGAFAFAWWNESLRRLVMAADASGGRTIFAHSDGRRLRFASRPLAVLAFPGMARQVDETAMAHLLLARPIPAGATPFRGVFRLPPAGLLVWKDGHHSISRYWRPDPGRRIVYRDPRDYVEAARELLDQVVAANLRAIDPVACQLSGGLDSSAVAATAARLSSPRVLHTLTAQPDPSAPMPAERPRGFYDEGPFAAATAALYPNITPHYLPAGAITPGEEDATALFRQFGVPMRNFTNFGAWQPLYARAKALGASVILTGTAGNCTLSWKSEALLADLAAAGRFVELARQLHGLRRHGHRPWPQIRQNLLRYVVPARARRQMQRLRGTGEAWRKRALLTADLEALVEPVAVTDSVLISTDRADYDRRSRIAYLDRYFANCQWLAGHPYVTGCDPRDPLGDRRLVEFCLALPVTIWQTNGKPRSFAREVLKDRLPPRVVDNQKRGYQNGDWFHRLTQLRPAFMAELDRLEASASVRRMVNLQRIRAVAENWPADADAAMARDAEMLDLFARGIHYSRFIRWVEGSNA</sequence>
<accession>I3TXI3</accession>
<gene>
    <name evidence="7" type="primary">asnO</name>
    <name evidence="7" type="ordered locus">TMO_c0861</name>
</gene>
<dbReference type="HOGENOM" id="CLU_014658_3_3_5"/>
<dbReference type="AlphaFoldDB" id="I3TXI3"/>
<dbReference type="Pfam" id="PF00733">
    <property type="entry name" value="Asn_synthase"/>
    <property type="match status" value="1"/>
</dbReference>
<dbReference type="Gene3D" id="3.40.50.620">
    <property type="entry name" value="HUPs"/>
    <property type="match status" value="2"/>
</dbReference>
<dbReference type="InterPro" id="IPR006426">
    <property type="entry name" value="Asn_synth_AEB"/>
</dbReference>
<dbReference type="PANTHER" id="PTHR43284:SF1">
    <property type="entry name" value="ASPARAGINE SYNTHETASE"/>
    <property type="match status" value="1"/>
</dbReference>
<evidence type="ECO:0000259" key="6">
    <source>
        <dbReference type="Pfam" id="PF00733"/>
    </source>
</evidence>
<comment type="pathway">
    <text evidence="1">Amino-acid biosynthesis; L-asparagine biosynthesis; L-asparagine from L-aspartate (L-Gln route): step 1/1.</text>
</comment>
<dbReference type="KEGG" id="tmo:TMO_c0861"/>
<keyword evidence="8" id="KW-1185">Reference proteome</keyword>
<dbReference type="InterPro" id="IPR051786">
    <property type="entry name" value="ASN_synthetase/amidase"/>
</dbReference>
<dbReference type="GO" id="GO:0005524">
    <property type="term" value="F:ATP binding"/>
    <property type="evidence" value="ECO:0007669"/>
    <property type="project" value="UniProtKB-KW"/>
</dbReference>
<dbReference type="Proteomes" id="UP000005258">
    <property type="component" value="Plasmid pTM3"/>
</dbReference>
<name>I3TXI3_TISMK</name>
<feature type="domain" description="Asparagine synthetase" evidence="6">
    <location>
        <begin position="240"/>
        <end position="620"/>
    </location>
</feature>
<keyword evidence="5" id="KW-0547">Nucleotide-binding</keyword>
<dbReference type="InterPro" id="IPR014729">
    <property type="entry name" value="Rossmann-like_a/b/a_fold"/>
</dbReference>
<dbReference type="Gene3D" id="3.60.20.10">
    <property type="entry name" value="Glutamine Phosphoribosylpyrophosphate, subunit 1, domain 1"/>
    <property type="match status" value="1"/>
</dbReference>
<evidence type="ECO:0000313" key="7">
    <source>
        <dbReference type="EMBL" id="AFK57471.1"/>
    </source>
</evidence>
<dbReference type="GO" id="GO:0004066">
    <property type="term" value="F:asparagine synthase (glutamine-hydrolyzing) activity"/>
    <property type="evidence" value="ECO:0007669"/>
    <property type="project" value="UniProtKB-EC"/>
</dbReference>
<dbReference type="GO" id="GO:0006529">
    <property type="term" value="P:asparagine biosynthetic process"/>
    <property type="evidence" value="ECO:0007669"/>
    <property type="project" value="InterPro"/>
</dbReference>
<geneLocation type="plasmid" evidence="7 8">
    <name>pTM3</name>
</geneLocation>
<evidence type="ECO:0000256" key="4">
    <source>
        <dbReference type="ARBA" id="ARBA00048741"/>
    </source>
</evidence>
<evidence type="ECO:0000313" key="8">
    <source>
        <dbReference type="Proteomes" id="UP000005258"/>
    </source>
</evidence>
<dbReference type="InterPro" id="IPR001962">
    <property type="entry name" value="Asn_synthase"/>
</dbReference>
<evidence type="ECO:0000256" key="5">
    <source>
        <dbReference type="PIRSR" id="PIRSR001589-2"/>
    </source>
</evidence>
<dbReference type="SUPFAM" id="SSF52402">
    <property type="entry name" value="Adenine nucleotide alpha hydrolases-like"/>
    <property type="match status" value="1"/>
</dbReference>
<organism evidence="7 8">
    <name type="scientific">Tistrella mobilis (strain KA081020-065)</name>
    <dbReference type="NCBI Taxonomy" id="1110502"/>
    <lineage>
        <taxon>Bacteria</taxon>
        <taxon>Pseudomonadati</taxon>
        <taxon>Pseudomonadota</taxon>
        <taxon>Alphaproteobacteria</taxon>
        <taxon>Geminicoccales</taxon>
        <taxon>Geminicoccaceae</taxon>
        <taxon>Tistrella</taxon>
    </lineage>
</organism>
<feature type="binding site" evidence="5">
    <location>
        <position position="99"/>
    </location>
    <ligand>
        <name>L-glutamine</name>
        <dbReference type="ChEBI" id="CHEBI:58359"/>
    </ligand>
</feature>
<dbReference type="Pfam" id="PF13522">
    <property type="entry name" value="GATase_6"/>
    <property type="match status" value="1"/>
</dbReference>
<keyword evidence="7" id="KW-0614">Plasmid</keyword>
<dbReference type="InterPro" id="IPR029055">
    <property type="entry name" value="Ntn_hydrolases_N"/>
</dbReference>
<dbReference type="RefSeq" id="WP_014748460.1">
    <property type="nucleotide sequence ID" value="NC_017958.1"/>
</dbReference>